<name>A0A2B5XK16_9BACI</name>
<proteinExistence type="predicted"/>
<dbReference type="SMART" id="SM00028">
    <property type="entry name" value="TPR"/>
    <property type="match status" value="4"/>
</dbReference>
<reference evidence="2 3" key="1">
    <citation type="submission" date="2017-09" db="EMBL/GenBank/DDBJ databases">
        <title>Large-scale bioinformatics analysis of Bacillus genomes uncovers conserved roles of natural products in bacterial physiology.</title>
        <authorList>
            <consortium name="Agbiome Team Llc"/>
            <person name="Bleich R.M."/>
            <person name="Grubbs K.J."/>
            <person name="Santa Maria K.C."/>
            <person name="Allen S.E."/>
            <person name="Farag S."/>
            <person name="Shank E.A."/>
            <person name="Bowers A."/>
        </authorList>
    </citation>
    <scope>NUCLEOTIDE SEQUENCE [LARGE SCALE GENOMIC DNA]</scope>
    <source>
        <strain evidence="2 3">AFS010764</strain>
    </source>
</reference>
<evidence type="ECO:0000313" key="3">
    <source>
        <dbReference type="Proteomes" id="UP000220621"/>
    </source>
</evidence>
<organism evidence="2 3">
    <name type="scientific">Bacillus wiedmannii</name>
    <dbReference type="NCBI Taxonomy" id="1890302"/>
    <lineage>
        <taxon>Bacteria</taxon>
        <taxon>Bacillati</taxon>
        <taxon>Bacillota</taxon>
        <taxon>Bacilli</taxon>
        <taxon>Bacillales</taxon>
        <taxon>Bacillaceae</taxon>
        <taxon>Bacillus</taxon>
        <taxon>Bacillus cereus group</taxon>
    </lineage>
</organism>
<dbReference type="InterPro" id="IPR019734">
    <property type="entry name" value="TPR_rpt"/>
</dbReference>
<dbReference type="Pfam" id="PF13424">
    <property type="entry name" value="TPR_12"/>
    <property type="match status" value="1"/>
</dbReference>
<dbReference type="Proteomes" id="UP000220621">
    <property type="component" value="Unassembled WGS sequence"/>
</dbReference>
<protein>
    <submittedName>
        <fullName evidence="2">Uncharacterized protein</fullName>
    </submittedName>
</protein>
<dbReference type="AlphaFoldDB" id="A0A2B5XK16"/>
<accession>A0A2B5XK16</accession>
<comment type="caution">
    <text evidence="2">The sequence shown here is derived from an EMBL/GenBank/DDBJ whole genome shotgun (WGS) entry which is preliminary data.</text>
</comment>
<sequence>MSTSIFTNQNTFKLLNEWYHLMISQKINEAAALKKEINERKDEIKDDQNLLMYYSLLDFRYKVLTNGLEVRKNSFEEVESLFIPRDNFLMFYYHFFKGIHLTSISSFVEAREHYEKAERLLDSISSEIELAEFYYRTAAFFNYTYKPLEVVKRGNQALELFKKQIGYEINVGLCKNLLGGMCIHLEQYEESEEYFTSAIDILQKQEASDLILRVRNNIGWLYASQNLSSLAIRHLSEVVENMPNHYKAILLLAREYHKLGEVEKVSELVTKGMEICNQNNDELYKHHFNILNEMNLNISTERIEKVILEGISYFDKEELYEYTKEYTEKLGVCFYNQENHVKASEYFYLHHKAGQKKIEKGALK</sequence>
<dbReference type="EMBL" id="NUDL01000041">
    <property type="protein sequence ID" value="PEM55412.1"/>
    <property type="molecule type" value="Genomic_DNA"/>
</dbReference>
<gene>
    <name evidence="2" type="ORF">CN611_14150</name>
</gene>
<dbReference type="SUPFAM" id="SSF48452">
    <property type="entry name" value="TPR-like"/>
    <property type="match status" value="1"/>
</dbReference>
<dbReference type="Gene3D" id="1.25.40.10">
    <property type="entry name" value="Tetratricopeptide repeat domain"/>
    <property type="match status" value="1"/>
</dbReference>
<dbReference type="Pfam" id="PF18801">
    <property type="entry name" value="RapH_N"/>
    <property type="match status" value="1"/>
</dbReference>
<dbReference type="InterPro" id="IPR011990">
    <property type="entry name" value="TPR-like_helical_dom_sf"/>
</dbReference>
<evidence type="ECO:0000313" key="2">
    <source>
        <dbReference type="EMBL" id="PEM55412.1"/>
    </source>
</evidence>
<dbReference type="RefSeq" id="WP_098102555.1">
    <property type="nucleotide sequence ID" value="NZ_NUDL01000041.1"/>
</dbReference>
<feature type="coiled-coil region" evidence="1">
    <location>
        <begin position="23"/>
        <end position="50"/>
    </location>
</feature>
<keyword evidence="1" id="KW-0175">Coiled coil</keyword>
<evidence type="ECO:0000256" key="1">
    <source>
        <dbReference type="SAM" id="Coils"/>
    </source>
</evidence>